<reference evidence="1 2" key="1">
    <citation type="submission" date="2018-11" db="EMBL/GenBank/DDBJ databases">
        <authorList>
            <person name="Mardanov A.V."/>
            <person name="Ravin N.V."/>
            <person name="Dedysh S.N."/>
        </authorList>
    </citation>
    <scope>NUCLEOTIDE SEQUENCE [LARGE SCALE GENOMIC DNA]</scope>
    <source>
        <strain evidence="1 2">AF10</strain>
    </source>
</reference>
<evidence type="ECO:0000313" key="2">
    <source>
        <dbReference type="Proteomes" id="UP000289437"/>
    </source>
</evidence>
<gene>
    <name evidence="1" type="ORF">GRAN_4401</name>
</gene>
<name>A0A4Q0SWV8_9BACT</name>
<protein>
    <submittedName>
        <fullName evidence="1">Uncharacterized protein</fullName>
    </submittedName>
</protein>
<sequence>MNARMSLPIASGMIAGTFSPIGDAAGRVQRRLWKTMRDGNVSALTLLIETDDK</sequence>
<dbReference type="Proteomes" id="UP000289437">
    <property type="component" value="Unassembled WGS sequence"/>
</dbReference>
<proteinExistence type="predicted"/>
<evidence type="ECO:0000313" key="1">
    <source>
        <dbReference type="EMBL" id="RXH55297.1"/>
    </source>
</evidence>
<accession>A0A4Q0SWV8</accession>
<dbReference type="AlphaFoldDB" id="A0A4Q0SWV8"/>
<reference evidence="2" key="2">
    <citation type="submission" date="2019-02" db="EMBL/GenBank/DDBJ databases">
        <title>Granulicella sibirica sp. nov., a psychrotolerant acidobacterium isolated from an organic soil layer in forested tundra, West Siberia.</title>
        <authorList>
            <person name="Oshkin I.Y."/>
            <person name="Kulichevskaya I.S."/>
            <person name="Rijpstra W.I.C."/>
            <person name="Sinninghe Damste J.S."/>
            <person name="Rakitin A.L."/>
            <person name="Ravin N.V."/>
            <person name="Dedysh S.N."/>
        </authorList>
    </citation>
    <scope>NUCLEOTIDE SEQUENCE [LARGE SCALE GENOMIC DNA]</scope>
    <source>
        <strain evidence="2">AF10</strain>
    </source>
</reference>
<dbReference type="EMBL" id="RDSM01000003">
    <property type="protein sequence ID" value="RXH55297.1"/>
    <property type="molecule type" value="Genomic_DNA"/>
</dbReference>
<keyword evidence="2" id="KW-1185">Reference proteome</keyword>
<organism evidence="1 2">
    <name type="scientific">Granulicella sibirica</name>
    <dbReference type="NCBI Taxonomy" id="2479048"/>
    <lineage>
        <taxon>Bacteria</taxon>
        <taxon>Pseudomonadati</taxon>
        <taxon>Acidobacteriota</taxon>
        <taxon>Terriglobia</taxon>
        <taxon>Terriglobales</taxon>
        <taxon>Acidobacteriaceae</taxon>
        <taxon>Granulicella</taxon>
    </lineage>
</organism>
<comment type="caution">
    <text evidence="1">The sequence shown here is derived from an EMBL/GenBank/DDBJ whole genome shotgun (WGS) entry which is preliminary data.</text>
</comment>